<dbReference type="AlphaFoldDB" id="A0AAP0ELL4"/>
<dbReference type="InterPro" id="IPR001789">
    <property type="entry name" value="Sig_transdc_resp-reg_receiver"/>
</dbReference>
<protein>
    <recommendedName>
        <fullName evidence="3">Response regulatory domain-containing protein</fullName>
    </recommendedName>
</protein>
<comment type="caution">
    <text evidence="4">The sequence shown here is derived from an EMBL/GenBank/DDBJ whole genome shotgun (WGS) entry which is preliminary data.</text>
</comment>
<evidence type="ECO:0000256" key="1">
    <source>
        <dbReference type="PROSITE-ProRule" id="PRU00169"/>
    </source>
</evidence>
<comment type="caution">
    <text evidence="1">Lacks conserved residue(s) required for the propagation of feature annotation.</text>
</comment>
<dbReference type="EMBL" id="JBBNAE010000010">
    <property type="protein sequence ID" value="KAK9091793.1"/>
    <property type="molecule type" value="Genomic_DNA"/>
</dbReference>
<evidence type="ECO:0000259" key="3">
    <source>
        <dbReference type="PROSITE" id="PS50110"/>
    </source>
</evidence>
<dbReference type="SUPFAM" id="SSF52172">
    <property type="entry name" value="CheY-like"/>
    <property type="match status" value="1"/>
</dbReference>
<evidence type="ECO:0000313" key="5">
    <source>
        <dbReference type="Proteomes" id="UP001417504"/>
    </source>
</evidence>
<organism evidence="4 5">
    <name type="scientific">Stephania japonica</name>
    <dbReference type="NCBI Taxonomy" id="461633"/>
    <lineage>
        <taxon>Eukaryota</taxon>
        <taxon>Viridiplantae</taxon>
        <taxon>Streptophyta</taxon>
        <taxon>Embryophyta</taxon>
        <taxon>Tracheophyta</taxon>
        <taxon>Spermatophyta</taxon>
        <taxon>Magnoliopsida</taxon>
        <taxon>Ranunculales</taxon>
        <taxon>Menispermaceae</taxon>
        <taxon>Menispermoideae</taxon>
        <taxon>Cissampelideae</taxon>
        <taxon>Stephania</taxon>
    </lineage>
</organism>
<gene>
    <name evidence="4" type="ORF">Sjap_024970</name>
</gene>
<feature type="domain" description="Response regulatory" evidence="3">
    <location>
        <begin position="1"/>
        <end position="39"/>
    </location>
</feature>
<dbReference type="GO" id="GO:0000160">
    <property type="term" value="P:phosphorelay signal transduction system"/>
    <property type="evidence" value="ECO:0007669"/>
    <property type="project" value="InterPro"/>
</dbReference>
<accession>A0AAP0ELL4</accession>
<sequence>MSGNCDASLALRAIEGGAWSFIGKPVTSDVLKNLWQYTFQHKKSELREIEKAAWLALKSPGKALDIGNSNEAINKLTNHKEEIDPTKLGNQGSERSKRKSCTTEKGSDEYKEDNSEEKKDVAEENDCTTEKKKQMRATWTEIGERSKIPCLFILTCLPYANTQRSYHYFFCSSILSWGQYIGLWEDQYRRKLGQRKIQHIYPELMDEPALATKQVASHLQKYRLRVCNNEILTESEEQVYSRMTDRRPSSQHPNSFLYHGTKSPSLMSSQNPKALPVALTGLKNCHGHGISIFNDVHSQVCRQPVINTTELPAVLSNPGPDQNMDDLDDLLKGTSLDDSFYAQQFSDLDFEELSPGKASGGGGSHY</sequence>
<dbReference type="Proteomes" id="UP001417504">
    <property type="component" value="Unassembled WGS sequence"/>
</dbReference>
<name>A0AAP0ELL4_9MAGN</name>
<dbReference type="Gene3D" id="1.10.10.60">
    <property type="entry name" value="Homeodomain-like"/>
    <property type="match status" value="1"/>
</dbReference>
<keyword evidence="5" id="KW-1185">Reference proteome</keyword>
<evidence type="ECO:0000256" key="2">
    <source>
        <dbReference type="SAM" id="MobiDB-lite"/>
    </source>
</evidence>
<dbReference type="PROSITE" id="PS50110">
    <property type="entry name" value="RESPONSE_REGULATORY"/>
    <property type="match status" value="1"/>
</dbReference>
<dbReference type="InterPro" id="IPR011006">
    <property type="entry name" value="CheY-like_superfamily"/>
</dbReference>
<feature type="compositionally biased region" description="Basic and acidic residues" evidence="2">
    <location>
        <begin position="101"/>
        <end position="132"/>
    </location>
</feature>
<evidence type="ECO:0000313" key="4">
    <source>
        <dbReference type="EMBL" id="KAK9091793.1"/>
    </source>
</evidence>
<proteinExistence type="predicted"/>
<reference evidence="4 5" key="1">
    <citation type="submission" date="2024-01" db="EMBL/GenBank/DDBJ databases">
        <title>Genome assemblies of Stephania.</title>
        <authorList>
            <person name="Yang L."/>
        </authorList>
    </citation>
    <scope>NUCLEOTIDE SEQUENCE [LARGE SCALE GENOMIC DNA]</scope>
    <source>
        <strain evidence="4">QJT</strain>
        <tissue evidence="4">Leaf</tissue>
    </source>
</reference>
<feature type="region of interest" description="Disordered" evidence="2">
    <location>
        <begin position="76"/>
        <end position="133"/>
    </location>
</feature>